<comment type="caution">
    <text evidence="10">The sequence shown here is derived from an EMBL/GenBank/DDBJ whole genome shotgun (WGS) entry which is preliminary data.</text>
</comment>
<evidence type="ECO:0000313" key="10">
    <source>
        <dbReference type="EMBL" id="EPS70789.1"/>
    </source>
</evidence>
<keyword evidence="2" id="KW-0433">Leucine-rich repeat</keyword>
<dbReference type="Pfam" id="PF00560">
    <property type="entry name" value="LRR_1"/>
    <property type="match status" value="3"/>
</dbReference>
<organism evidence="10 11">
    <name type="scientific">Genlisea aurea</name>
    <dbReference type="NCBI Taxonomy" id="192259"/>
    <lineage>
        <taxon>Eukaryota</taxon>
        <taxon>Viridiplantae</taxon>
        <taxon>Streptophyta</taxon>
        <taxon>Embryophyta</taxon>
        <taxon>Tracheophyta</taxon>
        <taxon>Spermatophyta</taxon>
        <taxon>Magnoliopsida</taxon>
        <taxon>eudicotyledons</taxon>
        <taxon>Gunneridae</taxon>
        <taxon>Pentapetalae</taxon>
        <taxon>asterids</taxon>
        <taxon>lamiids</taxon>
        <taxon>Lamiales</taxon>
        <taxon>Lentibulariaceae</taxon>
        <taxon>Genlisea</taxon>
    </lineage>
</organism>
<evidence type="ECO:0000256" key="2">
    <source>
        <dbReference type="ARBA" id="ARBA00022614"/>
    </source>
</evidence>
<feature type="domain" description="Leucine-rich repeat-containing N-terminal plant-type" evidence="9">
    <location>
        <begin position="34"/>
        <end position="65"/>
    </location>
</feature>
<dbReference type="Gene3D" id="3.80.10.10">
    <property type="entry name" value="Ribonuclease Inhibitor"/>
    <property type="match status" value="1"/>
</dbReference>
<evidence type="ECO:0000256" key="1">
    <source>
        <dbReference type="ARBA" id="ARBA00004167"/>
    </source>
</evidence>
<keyword evidence="4 8" id="KW-0732">Signal</keyword>
<reference evidence="10 11" key="1">
    <citation type="journal article" date="2013" name="BMC Genomics">
        <title>The miniature genome of a carnivorous plant Genlisea aurea contains a low number of genes and short non-coding sequences.</title>
        <authorList>
            <person name="Leushkin E.V."/>
            <person name="Sutormin R.A."/>
            <person name="Nabieva E.R."/>
            <person name="Penin A.A."/>
            <person name="Kondrashov A.S."/>
            <person name="Logacheva M.D."/>
        </authorList>
    </citation>
    <scope>NUCLEOTIDE SEQUENCE [LARGE SCALE GENOMIC DNA]</scope>
</reference>
<dbReference type="InterPro" id="IPR032675">
    <property type="entry name" value="LRR_dom_sf"/>
</dbReference>
<dbReference type="InterPro" id="IPR001611">
    <property type="entry name" value="Leu-rich_rpt"/>
</dbReference>
<keyword evidence="7" id="KW-0472">Membrane</keyword>
<dbReference type="GO" id="GO:0016020">
    <property type="term" value="C:membrane"/>
    <property type="evidence" value="ECO:0007669"/>
    <property type="project" value="UniProtKB-SubCell"/>
</dbReference>
<evidence type="ECO:0000256" key="7">
    <source>
        <dbReference type="ARBA" id="ARBA00023136"/>
    </source>
</evidence>
<dbReference type="PANTHER" id="PTHR48060:SF21">
    <property type="entry name" value="L DOMAIN-LIKE PROTEIN"/>
    <property type="match status" value="1"/>
</dbReference>
<dbReference type="Proteomes" id="UP000015453">
    <property type="component" value="Unassembled WGS sequence"/>
</dbReference>
<keyword evidence="5" id="KW-0677">Repeat</keyword>
<feature type="signal peptide" evidence="8">
    <location>
        <begin position="1"/>
        <end position="29"/>
    </location>
</feature>
<comment type="subcellular location">
    <subcellularLocation>
        <location evidence="1">Membrane</location>
        <topology evidence="1">Single-pass membrane protein</topology>
    </subcellularLocation>
</comment>
<feature type="chain" id="PRO_5004549287" evidence="8">
    <location>
        <begin position="30"/>
        <end position="342"/>
    </location>
</feature>
<name>S8CTZ4_9LAMI</name>
<dbReference type="FunFam" id="3.80.10.10:FF:000383">
    <property type="entry name" value="Leucine-rich repeat receptor protein kinase EMS1"/>
    <property type="match status" value="1"/>
</dbReference>
<evidence type="ECO:0000256" key="6">
    <source>
        <dbReference type="ARBA" id="ARBA00022989"/>
    </source>
</evidence>
<dbReference type="SUPFAM" id="SSF52058">
    <property type="entry name" value="L domain-like"/>
    <property type="match status" value="1"/>
</dbReference>
<dbReference type="InterPro" id="IPR053211">
    <property type="entry name" value="DNA_repair-toleration"/>
</dbReference>
<gene>
    <name evidence="10" type="ORF">M569_03974</name>
</gene>
<evidence type="ECO:0000259" key="9">
    <source>
        <dbReference type="Pfam" id="PF08263"/>
    </source>
</evidence>
<dbReference type="PANTHER" id="PTHR48060">
    <property type="entry name" value="DNA DAMAGE-REPAIR/TOLERATION PROTEIN DRT100"/>
    <property type="match status" value="1"/>
</dbReference>
<dbReference type="OrthoDB" id="1074291at2759"/>
<dbReference type="Pfam" id="PF13855">
    <property type="entry name" value="LRR_8"/>
    <property type="match status" value="1"/>
</dbReference>
<evidence type="ECO:0000256" key="3">
    <source>
        <dbReference type="ARBA" id="ARBA00022692"/>
    </source>
</evidence>
<keyword evidence="11" id="KW-1185">Reference proteome</keyword>
<keyword evidence="6" id="KW-1133">Transmembrane helix</keyword>
<keyword evidence="3" id="KW-0812">Transmembrane</keyword>
<dbReference type="EMBL" id="AUSU01001545">
    <property type="protein sequence ID" value="EPS70789.1"/>
    <property type="molecule type" value="Genomic_DNA"/>
</dbReference>
<evidence type="ECO:0000313" key="11">
    <source>
        <dbReference type="Proteomes" id="UP000015453"/>
    </source>
</evidence>
<sequence>MQPKLKQQKMGNPILLLLFIIFFPFPSHGQKLCHPSDVRALLKIKAALNNPSAMSSWNGTTDCCTLYAILYCDPTTNRVNNLIINNDPRIDGRTIPSAISQLNYLTSIIIFHTGLVGSIPPSFANLKYLQELYLYGNRLSGPIPEFLSRMQSLTTLRLIDNGFSGTIPASLSDLRNLSYLTLHSNKLTGTIPDSFGNFSTQLQVLELEDNRLSGEVPRSLGNLDSLTEIHLQNNEFTGDASFLFGTNKSAGEIYLGNNAFEFNFSDVGIPSGLWGLDISRNKIFGSIPEGLATLTGLVVLNVSDNDLCGEIPQAGKLQTFNNSAYRKNKCLCGNPLPPCPKS</sequence>
<dbReference type="AlphaFoldDB" id="S8CTZ4"/>
<protein>
    <submittedName>
        <fullName evidence="10">Polygalacturonase-inhibiting protein 4</fullName>
    </submittedName>
</protein>
<dbReference type="InterPro" id="IPR013210">
    <property type="entry name" value="LRR_N_plant-typ"/>
</dbReference>
<dbReference type="FunFam" id="3.80.10.10:FF:000129">
    <property type="entry name" value="Leucine-rich repeat receptor-like kinase"/>
    <property type="match status" value="1"/>
</dbReference>
<evidence type="ECO:0000256" key="5">
    <source>
        <dbReference type="ARBA" id="ARBA00022737"/>
    </source>
</evidence>
<evidence type="ECO:0000256" key="8">
    <source>
        <dbReference type="SAM" id="SignalP"/>
    </source>
</evidence>
<evidence type="ECO:0000256" key="4">
    <source>
        <dbReference type="ARBA" id="ARBA00022729"/>
    </source>
</evidence>
<dbReference type="Pfam" id="PF08263">
    <property type="entry name" value="LRRNT_2"/>
    <property type="match status" value="1"/>
</dbReference>
<proteinExistence type="predicted"/>
<accession>S8CTZ4</accession>